<evidence type="ECO:0000256" key="1">
    <source>
        <dbReference type="SAM" id="Phobius"/>
    </source>
</evidence>
<feature type="transmembrane region" description="Helical" evidence="1">
    <location>
        <begin position="250"/>
        <end position="270"/>
    </location>
</feature>
<sequence>MRMAGVADCHIWLMRRPGWVRSGRGLGDRCITVGNIMPCPEEKFPLSSSGSSGLAERRWLVRSGGVSYGARRRRPWRREVPSWVCVVVATPRCSIPAVCLPADVATAEHVATSEKASSQSDATLSRPRLSRPVFLSRQECCHGALSRHDLCLVVVALTVAMVSQWLRRSRQDLVYLGCFHGHGWRVNVCPRSFSMPRSALALEPRREVRRGATARLGCGGCVVLCCDSLASLYGEVVGRSQQLVSWRSRLCALLLATCGVGLVALVVTVFHSGTEIGFLVALACTVVTPNYCFGNPFLSAVHCGTVGCSSLTSWSVRGVGWFCLWTLNLVEDLVFRELLCLGRCVPRVCFHIVLLWPDLVAGRGFALFLLLWLVRDWLSLLSLVREAHPPTLFRSVLLLLLGARAASVVAVFALAVVGFVLGLRVRLGVSRMLREPACGVAFTDAGMFPVDPVLPEFFSVGSGGVEVHRLAVVFWWCFPELFVVVLCGFPELLVVVLNGALVVLVEVLPEPVVLLPLSTVFSLLAIWLGRVLVRIGRLTLFLTLCGLCQMAVWAACPVFSVRRHQRCLEALVAVWCVALSACVVGAEP</sequence>
<dbReference type="EMBL" id="NMUH01000067">
    <property type="protein sequence ID" value="MQL70419.1"/>
    <property type="molecule type" value="Genomic_DNA"/>
</dbReference>
<reference evidence="2" key="1">
    <citation type="submission" date="2017-07" db="EMBL/GenBank/DDBJ databases">
        <title>Taro Niue Genome Assembly and Annotation.</title>
        <authorList>
            <person name="Atibalentja N."/>
            <person name="Keating K."/>
            <person name="Fields C.J."/>
        </authorList>
    </citation>
    <scope>NUCLEOTIDE SEQUENCE</scope>
    <source>
        <strain evidence="2">Niue_2</strain>
        <tissue evidence="2">Leaf</tissue>
    </source>
</reference>
<protein>
    <submittedName>
        <fullName evidence="2">Uncharacterized protein</fullName>
    </submittedName>
</protein>
<dbReference type="AlphaFoldDB" id="A0A843TPM2"/>
<evidence type="ECO:0000313" key="2">
    <source>
        <dbReference type="EMBL" id="MQL70419.1"/>
    </source>
</evidence>
<evidence type="ECO:0000313" key="3">
    <source>
        <dbReference type="Proteomes" id="UP000652761"/>
    </source>
</evidence>
<keyword evidence="3" id="KW-1185">Reference proteome</keyword>
<keyword evidence="1" id="KW-0472">Membrane</keyword>
<keyword evidence="1" id="KW-1133">Transmembrane helix</keyword>
<gene>
    <name evidence="2" type="ORF">Taro_002743</name>
</gene>
<feature type="transmembrane region" description="Helical" evidence="1">
    <location>
        <begin position="396"/>
        <end position="423"/>
    </location>
</feature>
<keyword evidence="1" id="KW-0812">Transmembrane</keyword>
<proteinExistence type="predicted"/>
<accession>A0A843TPM2</accession>
<comment type="caution">
    <text evidence="2">The sequence shown here is derived from an EMBL/GenBank/DDBJ whole genome shotgun (WGS) entry which is preliminary data.</text>
</comment>
<name>A0A843TPM2_COLES</name>
<feature type="transmembrane region" description="Helical" evidence="1">
    <location>
        <begin position="535"/>
        <end position="556"/>
    </location>
</feature>
<feature type="transmembrane region" description="Helical" evidence="1">
    <location>
        <begin position="481"/>
        <end position="505"/>
    </location>
</feature>
<organism evidence="2 3">
    <name type="scientific">Colocasia esculenta</name>
    <name type="common">Wild taro</name>
    <name type="synonym">Arum esculentum</name>
    <dbReference type="NCBI Taxonomy" id="4460"/>
    <lineage>
        <taxon>Eukaryota</taxon>
        <taxon>Viridiplantae</taxon>
        <taxon>Streptophyta</taxon>
        <taxon>Embryophyta</taxon>
        <taxon>Tracheophyta</taxon>
        <taxon>Spermatophyta</taxon>
        <taxon>Magnoliopsida</taxon>
        <taxon>Liliopsida</taxon>
        <taxon>Araceae</taxon>
        <taxon>Aroideae</taxon>
        <taxon>Colocasieae</taxon>
        <taxon>Colocasia</taxon>
    </lineage>
</organism>
<feature type="transmembrane region" description="Helical" evidence="1">
    <location>
        <begin position="512"/>
        <end position="529"/>
    </location>
</feature>
<dbReference type="Proteomes" id="UP000652761">
    <property type="component" value="Unassembled WGS sequence"/>
</dbReference>